<feature type="transmembrane region" description="Helical" evidence="6">
    <location>
        <begin position="130"/>
        <end position="154"/>
    </location>
</feature>
<accession>A0ABD5W5L2</accession>
<dbReference type="PANTHER" id="PTHR43124:SF3">
    <property type="entry name" value="CHLORAMPHENICOL EFFLUX PUMP RV0191"/>
    <property type="match status" value="1"/>
</dbReference>
<protein>
    <submittedName>
        <fullName evidence="8">MFS transporter</fullName>
    </submittedName>
</protein>
<keyword evidence="4 6" id="KW-1133">Transmembrane helix</keyword>
<dbReference type="InterPro" id="IPR020846">
    <property type="entry name" value="MFS_dom"/>
</dbReference>
<evidence type="ECO:0000313" key="8">
    <source>
        <dbReference type="EMBL" id="MFC7059659.1"/>
    </source>
</evidence>
<dbReference type="AlphaFoldDB" id="A0ABD5W5L2"/>
<keyword evidence="9" id="KW-1185">Reference proteome</keyword>
<gene>
    <name evidence="8" type="ORF">ACFQQG_17550</name>
</gene>
<feature type="transmembrane region" description="Helical" evidence="6">
    <location>
        <begin position="71"/>
        <end position="90"/>
    </location>
</feature>
<keyword evidence="5 6" id="KW-0472">Membrane</keyword>
<reference evidence="8 9" key="1">
    <citation type="journal article" date="2019" name="Int. J. Syst. Evol. Microbiol.">
        <title>The Global Catalogue of Microorganisms (GCM) 10K type strain sequencing project: providing services to taxonomists for standard genome sequencing and annotation.</title>
        <authorList>
            <consortium name="The Broad Institute Genomics Platform"/>
            <consortium name="The Broad Institute Genome Sequencing Center for Infectious Disease"/>
            <person name="Wu L."/>
            <person name="Ma J."/>
        </authorList>
    </citation>
    <scope>NUCLEOTIDE SEQUENCE [LARGE SCALE GENOMIC DNA]</scope>
    <source>
        <strain evidence="8 9">JCM 30072</strain>
    </source>
</reference>
<feature type="transmembrane region" description="Helical" evidence="6">
    <location>
        <begin position="200"/>
        <end position="219"/>
    </location>
</feature>
<proteinExistence type="predicted"/>
<comment type="subcellular location">
    <subcellularLocation>
        <location evidence="1">Cell membrane</location>
        <topology evidence="1">Multi-pass membrane protein</topology>
    </subcellularLocation>
</comment>
<dbReference type="PANTHER" id="PTHR43124">
    <property type="entry name" value="PURINE EFFLUX PUMP PBUE"/>
    <property type="match status" value="1"/>
</dbReference>
<dbReference type="PROSITE" id="PS50850">
    <property type="entry name" value="MFS"/>
    <property type="match status" value="1"/>
</dbReference>
<evidence type="ECO:0000256" key="2">
    <source>
        <dbReference type="ARBA" id="ARBA00022475"/>
    </source>
</evidence>
<dbReference type="Proteomes" id="UP001596445">
    <property type="component" value="Unassembled WGS sequence"/>
</dbReference>
<dbReference type="GO" id="GO:0005886">
    <property type="term" value="C:plasma membrane"/>
    <property type="evidence" value="ECO:0007669"/>
    <property type="project" value="UniProtKB-SubCell"/>
</dbReference>
<keyword evidence="3 6" id="KW-0812">Transmembrane</keyword>
<dbReference type="GeneID" id="76631844"/>
<dbReference type="InterPro" id="IPR050189">
    <property type="entry name" value="MFS_Efflux_Transporters"/>
</dbReference>
<sequence>MSRRELFGSLCAMVFFVNIARLIFAPLVQPAAADFDVTAASLGIVTSAAWLGSASPRLPTGYLLTRFPRHYIAIATGALLVCTSLFTAFAGSVAHLTAGAFLMGLSSGMYYISANPLISELFPDRVGTALGVHGTAAQVAAVGAPLFVSAILVVDNWQTTFLFISALAGVSTVGLIVATRRTDLPDAGTADRSLAVAGRAQWRLILTGVVFVGVAGFLWNGLFNLYGDYLDVAKGIDAGTGRLLLSLMFAAGVPAFLVTGRLADRFPNVPLIIGIISTFSVLVFVLTLVEGLVAVAILSLLIGYVIHSMFPAMDTYMLSSLPDEHRGSAYALFSATMMLIQALGSGAVGTAVTRGFSYDTTFQTLSVAAGVVITGMALCYRSGYLPTGGDPGSTPDEAVAAGDD</sequence>
<organism evidence="8 9">
    <name type="scientific">Halovenus salina</name>
    <dbReference type="NCBI Taxonomy" id="1510225"/>
    <lineage>
        <taxon>Archaea</taxon>
        <taxon>Methanobacteriati</taxon>
        <taxon>Methanobacteriota</taxon>
        <taxon>Stenosarchaea group</taxon>
        <taxon>Halobacteria</taxon>
        <taxon>Halobacteriales</taxon>
        <taxon>Haloarculaceae</taxon>
        <taxon>Halovenus</taxon>
    </lineage>
</organism>
<feature type="transmembrane region" description="Helical" evidence="6">
    <location>
        <begin position="269"/>
        <end position="286"/>
    </location>
</feature>
<keyword evidence="2" id="KW-1003">Cell membrane</keyword>
<name>A0ABD5W5L2_9EURY</name>
<dbReference type="Gene3D" id="1.20.1250.20">
    <property type="entry name" value="MFS general substrate transporter like domains"/>
    <property type="match status" value="2"/>
</dbReference>
<feature type="transmembrane region" description="Helical" evidence="6">
    <location>
        <begin position="361"/>
        <end position="380"/>
    </location>
</feature>
<feature type="transmembrane region" description="Helical" evidence="6">
    <location>
        <begin position="239"/>
        <end position="257"/>
    </location>
</feature>
<evidence type="ECO:0000256" key="3">
    <source>
        <dbReference type="ARBA" id="ARBA00022692"/>
    </source>
</evidence>
<feature type="transmembrane region" description="Helical" evidence="6">
    <location>
        <begin position="160"/>
        <end position="179"/>
    </location>
</feature>
<comment type="caution">
    <text evidence="8">The sequence shown here is derived from an EMBL/GenBank/DDBJ whole genome shotgun (WGS) entry which is preliminary data.</text>
</comment>
<evidence type="ECO:0000256" key="4">
    <source>
        <dbReference type="ARBA" id="ARBA00022989"/>
    </source>
</evidence>
<evidence type="ECO:0000313" key="9">
    <source>
        <dbReference type="Proteomes" id="UP001596445"/>
    </source>
</evidence>
<dbReference type="InterPro" id="IPR036259">
    <property type="entry name" value="MFS_trans_sf"/>
</dbReference>
<evidence type="ECO:0000256" key="1">
    <source>
        <dbReference type="ARBA" id="ARBA00004651"/>
    </source>
</evidence>
<dbReference type="Pfam" id="PF07690">
    <property type="entry name" value="MFS_1"/>
    <property type="match status" value="1"/>
</dbReference>
<evidence type="ECO:0000256" key="6">
    <source>
        <dbReference type="SAM" id="Phobius"/>
    </source>
</evidence>
<evidence type="ECO:0000259" key="7">
    <source>
        <dbReference type="PROSITE" id="PS50850"/>
    </source>
</evidence>
<dbReference type="InterPro" id="IPR011701">
    <property type="entry name" value="MFS"/>
</dbReference>
<feature type="transmembrane region" description="Helical" evidence="6">
    <location>
        <begin position="96"/>
        <end position="118"/>
    </location>
</feature>
<dbReference type="SUPFAM" id="SSF103473">
    <property type="entry name" value="MFS general substrate transporter"/>
    <property type="match status" value="1"/>
</dbReference>
<feature type="transmembrane region" description="Helical" evidence="6">
    <location>
        <begin position="330"/>
        <end position="349"/>
    </location>
</feature>
<feature type="transmembrane region" description="Helical" evidence="6">
    <location>
        <begin position="292"/>
        <end position="310"/>
    </location>
</feature>
<dbReference type="RefSeq" id="WP_267162445.1">
    <property type="nucleotide sequence ID" value="NZ_CP112972.1"/>
</dbReference>
<evidence type="ECO:0000256" key="5">
    <source>
        <dbReference type="ARBA" id="ARBA00023136"/>
    </source>
</evidence>
<dbReference type="EMBL" id="JBHSZI010000001">
    <property type="protein sequence ID" value="MFC7059659.1"/>
    <property type="molecule type" value="Genomic_DNA"/>
</dbReference>
<feature type="domain" description="Major facilitator superfamily (MFS) profile" evidence="7">
    <location>
        <begin position="6"/>
        <end position="387"/>
    </location>
</feature>